<proteinExistence type="predicted"/>
<protein>
    <recommendedName>
        <fullName evidence="3">Flagellar motor switch protein FliN-like C-terminal domain-containing protein</fullName>
    </recommendedName>
</protein>
<keyword evidence="2" id="KW-1185">Reference proteome</keyword>
<organism evidence="1 2">
    <name type="scientific">Comamonas terrigena</name>
    <dbReference type="NCBI Taxonomy" id="32013"/>
    <lineage>
        <taxon>Bacteria</taxon>
        <taxon>Pseudomonadati</taxon>
        <taxon>Pseudomonadota</taxon>
        <taxon>Betaproteobacteria</taxon>
        <taxon>Burkholderiales</taxon>
        <taxon>Comamonadaceae</taxon>
        <taxon>Comamonas</taxon>
    </lineage>
</organism>
<accession>A0A2A7URN2</accession>
<reference evidence="2" key="1">
    <citation type="submission" date="2017-09" db="EMBL/GenBank/DDBJ databases">
        <title>FDA dAtabase for Regulatory Grade micrObial Sequences (FDA-ARGOS): Supporting development and validation of Infectious Disease Dx tests.</title>
        <authorList>
            <person name="Minogue T."/>
            <person name="Wolcott M."/>
            <person name="Wasieloski L."/>
            <person name="Aguilar W."/>
            <person name="Moore D."/>
            <person name="Tallon L."/>
            <person name="Sadzewicz L."/>
            <person name="Ott S."/>
            <person name="Zhao X."/>
            <person name="Nagaraj S."/>
            <person name="Vavikolanu K."/>
            <person name="Aluvathingal J."/>
            <person name="Nadendla S."/>
            <person name="Sichtig H."/>
        </authorList>
    </citation>
    <scope>NUCLEOTIDE SEQUENCE [LARGE SCALE GENOMIC DNA]</scope>
    <source>
        <strain evidence="2">FDAARGOS_394</strain>
    </source>
</reference>
<dbReference type="EMBL" id="PDEA01000001">
    <property type="protein sequence ID" value="PEH87912.1"/>
    <property type="molecule type" value="Genomic_DNA"/>
</dbReference>
<dbReference type="Proteomes" id="UP000220246">
    <property type="component" value="Unassembled WGS sequence"/>
</dbReference>
<dbReference type="OrthoDB" id="8560797at2"/>
<gene>
    <name evidence="1" type="ORF">CRM82_04120</name>
</gene>
<dbReference type="SUPFAM" id="SSF101801">
    <property type="entry name" value="Surface presentation of antigens (SPOA)"/>
    <property type="match status" value="1"/>
</dbReference>
<dbReference type="GeneID" id="80799772"/>
<comment type="caution">
    <text evidence="1">The sequence shown here is derived from an EMBL/GenBank/DDBJ whole genome shotgun (WGS) entry which is preliminary data.</text>
</comment>
<dbReference type="STRING" id="1219032.GCA_001515545_04122"/>
<name>A0A2A7URN2_COMTR</name>
<evidence type="ECO:0000313" key="2">
    <source>
        <dbReference type="Proteomes" id="UP000220246"/>
    </source>
</evidence>
<sequence>MQNIKTLNPVLLGRPVQAFDQLAADLAQHVQAQLHGTGHRPIAIQIAHAHFTPLPGVAPQALQIELQRATVLAHMAARYGFTADGQADAPDTPPSSTERRIGQALQDAVLRAVAALCAQAGAALDSPPSTSASAWQWQARIQVGDSDWQPLHITLDADASRTLEHYALQLRRTQRTAPPGAAKPAAPLQVELTARLLEKTVSTADIQALRRGSVLPIALGRTTVLLNGEALLTASVAEHHGKLHLTAFETLE</sequence>
<dbReference type="InterPro" id="IPR036429">
    <property type="entry name" value="SpoA-like_sf"/>
</dbReference>
<dbReference type="AlphaFoldDB" id="A0A2A7URN2"/>
<dbReference type="RefSeq" id="WP_066541945.1">
    <property type="nucleotide sequence ID" value="NZ_DAMCYT010000040.1"/>
</dbReference>
<evidence type="ECO:0000313" key="1">
    <source>
        <dbReference type="EMBL" id="PEH87912.1"/>
    </source>
</evidence>
<evidence type="ECO:0008006" key="3">
    <source>
        <dbReference type="Google" id="ProtNLM"/>
    </source>
</evidence>